<sequence length="218" mass="23915">MSDKRFAGRQSSLRASRRIAEAILDYVGQTPASNECRRQKPAGRARAIARTAARQAAVTAGSLTLPPGPLGWLTLLPELRSLWKLQTQMVADIAACYGKTAELNREEMLYCLFRHTDPQAVRDLVAQIGNRHVVHLASRPETQSVALKIGMHITQRVIGKGISRWIPVIGAIGAGAYAYYDTDQVARTAIELFTGVIDVQGEETTSDDDQSEPLHKSH</sequence>
<evidence type="ECO:0000313" key="2">
    <source>
        <dbReference type="Proteomes" id="UP000020077"/>
    </source>
</evidence>
<dbReference type="AlphaFoldDB" id="A0A080LSL2"/>
<protein>
    <submittedName>
        <fullName evidence="1">Uncharacterized protein</fullName>
    </submittedName>
</protein>
<dbReference type="Proteomes" id="UP000020077">
    <property type="component" value="Unassembled WGS sequence"/>
</dbReference>
<proteinExistence type="predicted"/>
<comment type="caution">
    <text evidence="1">The sequence shown here is derived from an EMBL/GenBank/DDBJ whole genome shotgun (WGS) entry which is preliminary data.</text>
</comment>
<dbReference type="EMBL" id="JDVG02000556">
    <property type="protein sequence ID" value="KFB71358.1"/>
    <property type="molecule type" value="Genomic_DNA"/>
</dbReference>
<evidence type="ECO:0000313" key="1">
    <source>
        <dbReference type="EMBL" id="KFB71358.1"/>
    </source>
</evidence>
<gene>
    <name evidence="1" type="ORF">AW09_003504</name>
</gene>
<organism evidence="1 2">
    <name type="scientific">Candidatus Accumulibacter phosphatis</name>
    <dbReference type="NCBI Taxonomy" id="327160"/>
    <lineage>
        <taxon>Bacteria</taxon>
        <taxon>Pseudomonadati</taxon>
        <taxon>Pseudomonadota</taxon>
        <taxon>Betaproteobacteria</taxon>
        <taxon>Candidatus Accumulibacter</taxon>
    </lineage>
</organism>
<accession>A0A080LSL2</accession>
<reference evidence="1 2" key="1">
    <citation type="submission" date="2014-02" db="EMBL/GenBank/DDBJ databases">
        <title>Expanding our view of genomic diversity in Candidatus Accumulibacter clades.</title>
        <authorList>
            <person name="Skennerton C.T."/>
            <person name="Barr J.J."/>
            <person name="Slater F.R."/>
            <person name="Bond P.L."/>
            <person name="Tyson G.W."/>
        </authorList>
    </citation>
    <scope>NUCLEOTIDE SEQUENCE [LARGE SCALE GENOMIC DNA]</scope>
    <source>
        <strain evidence="2">BA-91</strain>
    </source>
</reference>
<dbReference type="InterPro" id="IPR024787">
    <property type="entry name" value="EcsC"/>
</dbReference>
<name>A0A080LSL2_9PROT</name>
<dbReference type="Pfam" id="PF12787">
    <property type="entry name" value="EcsC"/>
    <property type="match status" value="1"/>
</dbReference>